<sequence>MVIALITLAVLLIGAAAAMKSMNVTLASVGYFGFKREMTNQGERAIRLAANALSPTGALGVAAARMVSNPAQNYSATMLASDASGIPLALLDTTTAGALGGLGSSANEIKMDGDSITVHYLIDRLCVNPGTFSASHCQVLGRANNFGPKQNNPVAPPQPTYRITVRVTGPHNAYSFYQSTFTTLD</sequence>
<evidence type="ECO:0008006" key="3">
    <source>
        <dbReference type="Google" id="ProtNLM"/>
    </source>
</evidence>
<protein>
    <recommendedName>
        <fullName evidence="3">Pilus assembly protein PilX</fullName>
    </recommendedName>
</protein>
<reference evidence="1 2" key="1">
    <citation type="submission" date="2017-11" db="EMBL/GenBank/DDBJ databases">
        <title>Draft genome sequence of Mitsuaria sp. HWN-4.</title>
        <authorList>
            <person name="Gundlapally S.R."/>
        </authorList>
    </citation>
    <scope>NUCLEOTIDE SEQUENCE [LARGE SCALE GENOMIC DNA]</scope>
    <source>
        <strain evidence="1 2">HWN-4</strain>
    </source>
</reference>
<accession>A0A2G9CE56</accession>
<keyword evidence="2" id="KW-1185">Reference proteome</keyword>
<evidence type="ECO:0000313" key="2">
    <source>
        <dbReference type="Proteomes" id="UP000231501"/>
    </source>
</evidence>
<evidence type="ECO:0000313" key="1">
    <source>
        <dbReference type="EMBL" id="PIM54665.1"/>
    </source>
</evidence>
<dbReference type="OrthoDB" id="5954007at2"/>
<dbReference type="AlphaFoldDB" id="A0A2G9CE56"/>
<proteinExistence type="predicted"/>
<name>A0A2G9CE56_9BURK</name>
<organism evidence="1 2">
    <name type="scientific">Roseateles chitinivorans</name>
    <dbReference type="NCBI Taxonomy" id="2917965"/>
    <lineage>
        <taxon>Bacteria</taxon>
        <taxon>Pseudomonadati</taxon>
        <taxon>Pseudomonadota</taxon>
        <taxon>Betaproteobacteria</taxon>
        <taxon>Burkholderiales</taxon>
        <taxon>Sphaerotilaceae</taxon>
        <taxon>Roseateles</taxon>
    </lineage>
</organism>
<gene>
    <name evidence="1" type="ORF">CS062_03335</name>
</gene>
<dbReference type="EMBL" id="PEOG01000008">
    <property type="protein sequence ID" value="PIM54665.1"/>
    <property type="molecule type" value="Genomic_DNA"/>
</dbReference>
<dbReference type="Proteomes" id="UP000231501">
    <property type="component" value="Unassembled WGS sequence"/>
</dbReference>
<comment type="caution">
    <text evidence="1">The sequence shown here is derived from an EMBL/GenBank/DDBJ whole genome shotgun (WGS) entry which is preliminary data.</text>
</comment>
<dbReference type="RefSeq" id="WP_099860047.1">
    <property type="nucleotide sequence ID" value="NZ_PEOG01000008.1"/>
</dbReference>